<dbReference type="GO" id="GO:0046872">
    <property type="term" value="F:metal ion binding"/>
    <property type="evidence" value="ECO:0007669"/>
    <property type="project" value="UniProtKB-KW"/>
</dbReference>
<name>A0A1Y6ETI8_9SPHN</name>
<dbReference type="Gene3D" id="2.60.120.10">
    <property type="entry name" value="Jelly Rolls"/>
    <property type="match status" value="1"/>
</dbReference>
<dbReference type="Proteomes" id="UP000194420">
    <property type="component" value="Unassembled WGS sequence"/>
</dbReference>
<dbReference type="OrthoDB" id="9808275at2"/>
<dbReference type="EMBL" id="FXWG01000001">
    <property type="protein sequence ID" value="SMQ63832.1"/>
    <property type="molecule type" value="Genomic_DNA"/>
</dbReference>
<evidence type="ECO:0000313" key="3">
    <source>
        <dbReference type="EMBL" id="SMQ63832.1"/>
    </source>
</evidence>
<dbReference type="CDD" id="cd07010">
    <property type="entry name" value="cupin_PMI_type_I_N_bac"/>
    <property type="match status" value="1"/>
</dbReference>
<dbReference type="InterPro" id="IPR011051">
    <property type="entry name" value="RmlC_Cupin_sf"/>
</dbReference>
<dbReference type="GO" id="GO:0016853">
    <property type="term" value="F:isomerase activity"/>
    <property type="evidence" value="ECO:0007669"/>
    <property type="project" value="UniProtKB-KW"/>
</dbReference>
<dbReference type="InterPro" id="IPR051804">
    <property type="entry name" value="Carb_Metab_Reg_Kinase/Isom"/>
</dbReference>
<keyword evidence="1" id="KW-0479">Metal-binding</keyword>
<dbReference type="PANTHER" id="PTHR42742:SF3">
    <property type="entry name" value="FRUCTOKINASE"/>
    <property type="match status" value="1"/>
</dbReference>
<accession>A0A1Y6ETI8</accession>
<dbReference type="RefSeq" id="WP_086437011.1">
    <property type="nucleotide sequence ID" value="NZ_FXWG01000001.1"/>
</dbReference>
<evidence type="ECO:0000256" key="2">
    <source>
        <dbReference type="ARBA" id="ARBA00022833"/>
    </source>
</evidence>
<dbReference type="AlphaFoldDB" id="A0A1Y6ETI8"/>
<proteinExistence type="predicted"/>
<organism evidence="3 4">
    <name type="scientific">Altererythrobacter xiamenensis</name>
    <dbReference type="NCBI Taxonomy" id="1316679"/>
    <lineage>
        <taxon>Bacteria</taxon>
        <taxon>Pseudomonadati</taxon>
        <taxon>Pseudomonadota</taxon>
        <taxon>Alphaproteobacteria</taxon>
        <taxon>Sphingomonadales</taxon>
        <taxon>Erythrobacteraceae</taxon>
        <taxon>Altererythrobacter</taxon>
    </lineage>
</organism>
<evidence type="ECO:0000313" key="4">
    <source>
        <dbReference type="Proteomes" id="UP000194420"/>
    </source>
</evidence>
<keyword evidence="2" id="KW-0862">Zinc</keyword>
<sequence length="265" mass="28903">MTAAILPRHFVEKPWGQAGLPAHFGGREEKVGEIWFDRPEEPLPLLCKWLFTSEKLSVQVHPSDEQAQARGLASGKEECWIVTATEGDARLGIGLTQQLSDEELREASLSGAIEDMLDWKTVAPGDWYYIPAGTIHAIGAGVQLVEIQQNADITYRLYDYGRPRELHLDDGVAVSRPAPYSGNCGTSPTSPGLHRLVASPYFTIDRVIGEVDLSRQPEGDCYCIPVAGEFEISGQIFEPGEVALCPVSEIQPKSGSCDLLIAQAV</sequence>
<dbReference type="PANTHER" id="PTHR42742">
    <property type="entry name" value="TRANSCRIPTIONAL REPRESSOR MPRA"/>
    <property type="match status" value="1"/>
</dbReference>
<dbReference type="InterPro" id="IPR014710">
    <property type="entry name" value="RmlC-like_jellyroll"/>
</dbReference>
<dbReference type="SUPFAM" id="SSF51182">
    <property type="entry name" value="RmlC-like cupins"/>
    <property type="match status" value="1"/>
</dbReference>
<reference evidence="4" key="1">
    <citation type="submission" date="2017-04" db="EMBL/GenBank/DDBJ databases">
        <authorList>
            <person name="Varghese N."/>
            <person name="Submissions S."/>
        </authorList>
    </citation>
    <scope>NUCLEOTIDE SEQUENCE [LARGE SCALE GENOMIC DNA]</scope>
</reference>
<evidence type="ECO:0000256" key="1">
    <source>
        <dbReference type="ARBA" id="ARBA00022723"/>
    </source>
</evidence>
<keyword evidence="3" id="KW-0413">Isomerase</keyword>
<protein>
    <submittedName>
        <fullName evidence="3">Mannose-6-phosphate isomerase, type 1</fullName>
    </submittedName>
</protein>
<gene>
    <name evidence="3" type="ORF">SAMN06297468_0910</name>
</gene>
<keyword evidence="4" id="KW-1185">Reference proteome</keyword>